<protein>
    <submittedName>
        <fullName evidence="2">Uncharacterized protein</fullName>
    </submittedName>
</protein>
<accession>A0A1B1S7L8</accession>
<evidence type="ECO:0000313" key="2">
    <source>
        <dbReference type="EMBL" id="ANU62790.1"/>
    </source>
</evidence>
<name>A0A1B1S7L8_9BACT</name>
<dbReference type="GeneID" id="65535810"/>
<dbReference type="RefSeq" id="WP_068960169.1">
    <property type="nucleotide sequence ID" value="NZ_CAJTAP010000002.1"/>
</dbReference>
<accession>A0A1Z2XE47</accession>
<organism evidence="2 3">
    <name type="scientific">Muribaculum intestinale</name>
    <dbReference type="NCBI Taxonomy" id="1796646"/>
    <lineage>
        <taxon>Bacteria</taxon>
        <taxon>Pseudomonadati</taxon>
        <taxon>Bacteroidota</taxon>
        <taxon>Bacteroidia</taxon>
        <taxon>Bacteroidales</taxon>
        <taxon>Muribaculaceae</taxon>
        <taxon>Muribaculum</taxon>
    </lineage>
</organism>
<dbReference type="Proteomes" id="UP000186351">
    <property type="component" value="Chromosome"/>
</dbReference>
<gene>
    <name evidence="2" type="ORF">A4V02_03000</name>
</gene>
<evidence type="ECO:0000256" key="1">
    <source>
        <dbReference type="SAM" id="Coils"/>
    </source>
</evidence>
<proteinExistence type="predicted"/>
<evidence type="ECO:0000313" key="3">
    <source>
        <dbReference type="Proteomes" id="UP000186351"/>
    </source>
</evidence>
<dbReference type="AlphaFoldDB" id="A0A1B1S7L8"/>
<keyword evidence="1" id="KW-0175">Coiled coil</keyword>
<keyword evidence="3" id="KW-1185">Reference proteome</keyword>
<dbReference type="KEGG" id="pary:A4V02_03000"/>
<sequence>MKTPRYKFDDVWKEAIRLMPYQGEEYTEMVIRGYIENGRDADTEFRETNFECAWLLIKAQIDARKERNLRARRKRMLRRELIVAERARIAAAEEQRRAAAEAARVAAEETAAAARSERNRIKRESRVDRTNCITARTAAWRRLSVGRESRSVKPSFSDRFRGPGYKAATIKTEQAPARLPEPAVCRLNDVGRD</sequence>
<reference evidence="3" key="1">
    <citation type="submission" date="2016-04" db="EMBL/GenBank/DDBJ databases">
        <title>Complete Genome Sequences of Twelve Strains of a Stable Defined Moderately Diverse Mouse Microbiota 2 (sDMDMm2).</title>
        <authorList>
            <person name="Uchimura Y."/>
            <person name="Wyss M."/>
            <person name="Brugiroux S."/>
            <person name="Limenitakis J.P."/>
            <person name="Stecher B."/>
            <person name="McCoy K.D."/>
            <person name="Macpherson A.J."/>
        </authorList>
    </citation>
    <scope>NUCLEOTIDE SEQUENCE [LARGE SCALE GENOMIC DNA]</scope>
    <source>
        <strain evidence="3">YL27</strain>
    </source>
</reference>
<dbReference type="EMBL" id="CP015402">
    <property type="protein sequence ID" value="ANU62790.1"/>
    <property type="molecule type" value="Genomic_DNA"/>
</dbReference>
<feature type="coiled-coil region" evidence="1">
    <location>
        <begin position="82"/>
        <end position="124"/>
    </location>
</feature>